<gene>
    <name evidence="2" type="ORF">HAX54_005294</name>
</gene>
<proteinExistence type="predicted"/>
<dbReference type="PANTHER" id="PTHR33978">
    <property type="entry name" value="SERINE/THREONINE-KINASE"/>
    <property type="match status" value="1"/>
</dbReference>
<accession>A0ABS8RU30</accession>
<evidence type="ECO:0000313" key="3">
    <source>
        <dbReference type="Proteomes" id="UP000823775"/>
    </source>
</evidence>
<comment type="caution">
    <text evidence="2">The sequence shown here is derived from an EMBL/GenBank/DDBJ whole genome shotgun (WGS) entry which is preliminary data.</text>
</comment>
<keyword evidence="3" id="KW-1185">Reference proteome</keyword>
<organism evidence="2 3">
    <name type="scientific">Datura stramonium</name>
    <name type="common">Jimsonweed</name>
    <name type="synonym">Common thornapple</name>
    <dbReference type="NCBI Taxonomy" id="4076"/>
    <lineage>
        <taxon>Eukaryota</taxon>
        <taxon>Viridiplantae</taxon>
        <taxon>Streptophyta</taxon>
        <taxon>Embryophyta</taxon>
        <taxon>Tracheophyta</taxon>
        <taxon>Spermatophyta</taxon>
        <taxon>Magnoliopsida</taxon>
        <taxon>eudicotyledons</taxon>
        <taxon>Gunneridae</taxon>
        <taxon>Pentapetalae</taxon>
        <taxon>asterids</taxon>
        <taxon>lamiids</taxon>
        <taxon>Solanales</taxon>
        <taxon>Solanaceae</taxon>
        <taxon>Solanoideae</taxon>
        <taxon>Datureae</taxon>
        <taxon>Datura</taxon>
    </lineage>
</organism>
<evidence type="ECO:0000313" key="2">
    <source>
        <dbReference type="EMBL" id="MCD7450315.1"/>
    </source>
</evidence>
<name>A0ABS8RU30_DATST</name>
<evidence type="ECO:0000256" key="1">
    <source>
        <dbReference type="SAM" id="MobiDB-lite"/>
    </source>
</evidence>
<protein>
    <submittedName>
        <fullName evidence="2">Uncharacterized protein</fullName>
    </submittedName>
</protein>
<sequence>MEKNPKMTKEFLSDSMLRKSVIWDCESSLYDSFELKSFERQLDRAIASRTMSMPHLLSSSRVVPISSSSQYSQSYHMSGSKGSKISRSFQKIIKSVFRSKHSSPFSPVQEAKSSNERRSNALSPISGVAEYDIGHSTLDIKSSLERRIKSTRFTATTSS</sequence>
<reference evidence="2 3" key="1">
    <citation type="journal article" date="2021" name="BMC Genomics">
        <title>Datura genome reveals duplications of psychoactive alkaloid biosynthetic genes and high mutation rate following tissue culture.</title>
        <authorList>
            <person name="Rajewski A."/>
            <person name="Carter-House D."/>
            <person name="Stajich J."/>
            <person name="Litt A."/>
        </authorList>
    </citation>
    <scope>NUCLEOTIDE SEQUENCE [LARGE SCALE GENOMIC DNA]</scope>
    <source>
        <strain evidence="2">AR-01</strain>
    </source>
</reference>
<feature type="region of interest" description="Disordered" evidence="1">
    <location>
        <begin position="100"/>
        <end position="121"/>
    </location>
</feature>
<dbReference type="EMBL" id="JACEIK010000126">
    <property type="protein sequence ID" value="MCD7450315.1"/>
    <property type="molecule type" value="Genomic_DNA"/>
</dbReference>
<dbReference type="Proteomes" id="UP000823775">
    <property type="component" value="Unassembled WGS sequence"/>
</dbReference>
<dbReference type="PANTHER" id="PTHR33978:SF4">
    <property type="entry name" value="SERINE_THREONINE-KINASE"/>
    <property type="match status" value="1"/>
</dbReference>